<dbReference type="PANTHER" id="PTHR42715">
    <property type="entry name" value="BETA-GLUCOSIDASE"/>
    <property type="match status" value="1"/>
</dbReference>
<comment type="similarity">
    <text evidence="3">Belongs to the glycosyl hydrolase 3 family.</text>
</comment>
<dbReference type="SMART" id="SM01217">
    <property type="entry name" value="Fn3_like"/>
    <property type="match status" value="1"/>
</dbReference>
<evidence type="ECO:0000256" key="1">
    <source>
        <dbReference type="ARBA" id="ARBA00000448"/>
    </source>
</evidence>
<dbReference type="Pfam" id="PF00933">
    <property type="entry name" value="Glyco_hydro_3"/>
    <property type="match status" value="1"/>
</dbReference>
<evidence type="ECO:0000313" key="13">
    <source>
        <dbReference type="EMBL" id="KIM71494.1"/>
    </source>
</evidence>
<evidence type="ECO:0000256" key="7">
    <source>
        <dbReference type="ARBA" id="ARBA00023180"/>
    </source>
</evidence>
<feature type="chain" id="PRO_5002164236" description="beta-glucosidase" evidence="11">
    <location>
        <begin position="22"/>
        <end position="864"/>
    </location>
</feature>
<evidence type="ECO:0000256" key="8">
    <source>
        <dbReference type="ARBA" id="ARBA00023277"/>
    </source>
</evidence>
<dbReference type="InterPro" id="IPR001764">
    <property type="entry name" value="Glyco_hydro_3_N"/>
</dbReference>
<dbReference type="AlphaFoldDB" id="A0A0C3ETT8"/>
<evidence type="ECO:0000256" key="9">
    <source>
        <dbReference type="ARBA" id="ARBA00023295"/>
    </source>
</evidence>
<dbReference type="SUPFAM" id="SSF52279">
    <property type="entry name" value="Beta-D-glucan exohydrolase, C-terminal domain"/>
    <property type="match status" value="1"/>
</dbReference>
<dbReference type="InterPro" id="IPR050288">
    <property type="entry name" value="Cellulose_deg_GH3"/>
</dbReference>
<dbReference type="InterPro" id="IPR002772">
    <property type="entry name" value="Glyco_hydro_3_C"/>
</dbReference>
<evidence type="ECO:0000256" key="6">
    <source>
        <dbReference type="ARBA" id="ARBA00023001"/>
    </source>
</evidence>
<dbReference type="OrthoDB" id="416222at2759"/>
<dbReference type="GO" id="GO:0030245">
    <property type="term" value="P:cellulose catabolic process"/>
    <property type="evidence" value="ECO:0007669"/>
    <property type="project" value="UniProtKB-KW"/>
</dbReference>
<proteinExistence type="inferred from homology"/>
<dbReference type="Pfam" id="PF14310">
    <property type="entry name" value="Fn3-like"/>
    <property type="match status" value="1"/>
</dbReference>
<dbReference type="GO" id="GO:0008422">
    <property type="term" value="F:beta-glucosidase activity"/>
    <property type="evidence" value="ECO:0007669"/>
    <property type="project" value="UniProtKB-EC"/>
</dbReference>
<keyword evidence="7" id="KW-0325">Glycoprotein</keyword>
<feature type="domain" description="Fibronectin type III-like" evidence="12">
    <location>
        <begin position="785"/>
        <end position="854"/>
    </location>
</feature>
<dbReference type="InterPro" id="IPR013783">
    <property type="entry name" value="Ig-like_fold"/>
</dbReference>
<dbReference type="Gene3D" id="3.40.50.1700">
    <property type="entry name" value="Glycoside hydrolase family 3 C-terminal domain"/>
    <property type="match status" value="1"/>
</dbReference>
<sequence>MVSPRTMAMMFSIALAVGALAASESSNKAVSSTAGGSIIPTGISSTTSAVSATLASSFTSAASSSATKPPTEASRSTLPISYYSFTPFPTPAQSAVSGGFPSSDPKNPPPVHSDLKIIPNFAPAWAVAYKKAKAKIANFTLEEKVNVTTGVGWMGGRCAGNIAAIEPIDGRGWPGLCLENSPLGVSPVDYATVFPAGINAAATWNRRLMRLRGLLIGREHVGKGVNVALGPMMNMGRQAQGGRNWEGFGADPFLSGEAAYETILGLQSAGVQACAKHYINNDQEHNRTTSSSDVDDRTQHEIYAQPFLRSVMAGLTSVMCSYNLINDTYACENDKMLNDVLKREFGFQGYVMSDWDATMSTLSAIAGLDMTMPGGIGLDVGDVGTSSSYFGGNLTAFVNNGTIPLSRIDDMATRILAGWYFLGQDAPSYPQVNFNIWNPYDDSTNGRVDVQDDHYKVVREIGAASTVLLKNDRGALPLKKPRSLVLIGNDAGPGRAGPNQFQDQGGSDGTLAVGWGSGSGDFTYLITPLEAIQARARQHRTSVSWLLDNFDLPMAGNVAIRQSAALVFINSDSGEGYITVNGNEGDRKNLTAWHGGDALVLAVAAQNNNTIVIVHSVGPLIVEPWIEHPNVTAVLWAGLPGSESGYSITEVLYGDWNPSGRLPYTIARNASDYPAHLVFGGDSTDIVKINYTEGLLIDYRHFDAKHIHPRFEFGFGLSYTSFHYTDMMISKMFDFARVQCDEISNWEAGNSTRITEGSSTALWLHEPAYRVTFSVENTGKVYGGDIPQLYVNFPPSSGEPPSVLKGFINVEVNPGQKVSVTITLSRHDLSIWDVADQGWRKPQGNIRLEIGASSRDIRLRGMLP</sequence>
<feature type="signal peptide" evidence="11">
    <location>
        <begin position="1"/>
        <end position="21"/>
    </location>
</feature>
<dbReference type="Proteomes" id="UP000054166">
    <property type="component" value="Unassembled WGS sequence"/>
</dbReference>
<dbReference type="FunFam" id="3.20.20.300:FF:000002">
    <property type="entry name" value="Probable beta-glucosidase"/>
    <property type="match status" value="1"/>
</dbReference>
<keyword evidence="10" id="KW-0624">Polysaccharide degradation</keyword>
<dbReference type="EC" id="3.2.1.21" evidence="4"/>
<evidence type="ECO:0000256" key="3">
    <source>
        <dbReference type="ARBA" id="ARBA00005336"/>
    </source>
</evidence>
<comment type="pathway">
    <text evidence="2">Glycan metabolism; cellulose degradation.</text>
</comment>
<keyword evidence="5 13" id="KW-0378">Hydrolase</keyword>
<keyword evidence="14" id="KW-1185">Reference proteome</keyword>
<dbReference type="HOGENOM" id="CLU_004542_2_3_1"/>
<evidence type="ECO:0000256" key="11">
    <source>
        <dbReference type="SAM" id="SignalP"/>
    </source>
</evidence>
<keyword evidence="6" id="KW-0136">Cellulose degradation</keyword>
<evidence type="ECO:0000256" key="5">
    <source>
        <dbReference type="ARBA" id="ARBA00022801"/>
    </source>
</evidence>
<keyword evidence="8" id="KW-0119">Carbohydrate metabolism</keyword>
<gene>
    <name evidence="13" type="ORF">PILCRDRAFT_753164</name>
</gene>
<reference evidence="13 14" key="1">
    <citation type="submission" date="2014-04" db="EMBL/GenBank/DDBJ databases">
        <authorList>
            <consortium name="DOE Joint Genome Institute"/>
            <person name="Kuo A."/>
            <person name="Tarkka M."/>
            <person name="Buscot F."/>
            <person name="Kohler A."/>
            <person name="Nagy L.G."/>
            <person name="Floudas D."/>
            <person name="Copeland A."/>
            <person name="Barry K.W."/>
            <person name="Cichocki N."/>
            <person name="Veneault-Fourrey C."/>
            <person name="LaButti K."/>
            <person name="Lindquist E.A."/>
            <person name="Lipzen A."/>
            <person name="Lundell T."/>
            <person name="Morin E."/>
            <person name="Murat C."/>
            <person name="Sun H."/>
            <person name="Tunlid A."/>
            <person name="Henrissat B."/>
            <person name="Grigoriev I.V."/>
            <person name="Hibbett D.S."/>
            <person name="Martin F."/>
            <person name="Nordberg H.P."/>
            <person name="Cantor M.N."/>
            <person name="Hua S.X."/>
        </authorList>
    </citation>
    <scope>NUCLEOTIDE SEQUENCE [LARGE SCALE GENOMIC DNA]</scope>
    <source>
        <strain evidence="13 14">F 1598</strain>
    </source>
</reference>
<dbReference type="PANTHER" id="PTHR42715:SF2">
    <property type="entry name" value="BETA-GLUCOSIDASE F-RELATED"/>
    <property type="match status" value="1"/>
</dbReference>
<evidence type="ECO:0000256" key="4">
    <source>
        <dbReference type="ARBA" id="ARBA00012744"/>
    </source>
</evidence>
<dbReference type="FunFam" id="3.40.50.1700:FF:000003">
    <property type="entry name" value="Probable beta-glucosidase"/>
    <property type="match status" value="1"/>
</dbReference>
<dbReference type="InParanoid" id="A0A0C3ETT8"/>
<protein>
    <recommendedName>
        <fullName evidence="4">beta-glucosidase</fullName>
        <ecNumber evidence="4">3.2.1.21</ecNumber>
    </recommendedName>
</protein>
<dbReference type="SUPFAM" id="SSF51445">
    <property type="entry name" value="(Trans)glycosidases"/>
    <property type="match status" value="1"/>
</dbReference>
<dbReference type="EMBL" id="KN833299">
    <property type="protein sequence ID" value="KIM71494.1"/>
    <property type="molecule type" value="Genomic_DNA"/>
</dbReference>
<dbReference type="Gene3D" id="2.60.40.10">
    <property type="entry name" value="Immunoglobulins"/>
    <property type="match status" value="1"/>
</dbReference>
<comment type="catalytic activity">
    <reaction evidence="1">
        <text>Hydrolysis of terminal, non-reducing beta-D-glucosyl residues with release of beta-D-glucose.</text>
        <dbReference type="EC" id="3.2.1.21"/>
    </reaction>
</comment>
<evidence type="ECO:0000259" key="12">
    <source>
        <dbReference type="SMART" id="SM01217"/>
    </source>
</evidence>
<dbReference type="Pfam" id="PF01915">
    <property type="entry name" value="Glyco_hydro_3_C"/>
    <property type="match status" value="1"/>
</dbReference>
<dbReference type="STRING" id="765440.A0A0C3ETT8"/>
<dbReference type="InterPro" id="IPR036881">
    <property type="entry name" value="Glyco_hydro_3_C_sf"/>
</dbReference>
<evidence type="ECO:0000313" key="14">
    <source>
        <dbReference type="Proteomes" id="UP000054166"/>
    </source>
</evidence>
<accession>A0A0C3ETT8</accession>
<dbReference type="PRINTS" id="PR00133">
    <property type="entry name" value="GLHYDRLASE3"/>
</dbReference>
<dbReference type="Gene3D" id="3.20.20.300">
    <property type="entry name" value="Glycoside hydrolase, family 3, N-terminal domain"/>
    <property type="match status" value="1"/>
</dbReference>
<organism evidence="13 14">
    <name type="scientific">Piloderma croceum (strain F 1598)</name>
    <dbReference type="NCBI Taxonomy" id="765440"/>
    <lineage>
        <taxon>Eukaryota</taxon>
        <taxon>Fungi</taxon>
        <taxon>Dikarya</taxon>
        <taxon>Basidiomycota</taxon>
        <taxon>Agaricomycotina</taxon>
        <taxon>Agaricomycetes</taxon>
        <taxon>Agaricomycetidae</taxon>
        <taxon>Atheliales</taxon>
        <taxon>Atheliaceae</taxon>
        <taxon>Piloderma</taxon>
    </lineage>
</organism>
<keyword evidence="11" id="KW-0732">Signal</keyword>
<name>A0A0C3ETT8_PILCF</name>
<evidence type="ECO:0000256" key="10">
    <source>
        <dbReference type="ARBA" id="ARBA00023326"/>
    </source>
</evidence>
<keyword evidence="9" id="KW-0326">Glycosidase</keyword>
<evidence type="ECO:0000256" key="2">
    <source>
        <dbReference type="ARBA" id="ARBA00004987"/>
    </source>
</evidence>
<dbReference type="InterPro" id="IPR026891">
    <property type="entry name" value="Fn3-like"/>
</dbReference>
<reference evidence="14" key="2">
    <citation type="submission" date="2015-01" db="EMBL/GenBank/DDBJ databases">
        <title>Evolutionary Origins and Diversification of the Mycorrhizal Mutualists.</title>
        <authorList>
            <consortium name="DOE Joint Genome Institute"/>
            <consortium name="Mycorrhizal Genomics Consortium"/>
            <person name="Kohler A."/>
            <person name="Kuo A."/>
            <person name="Nagy L.G."/>
            <person name="Floudas D."/>
            <person name="Copeland A."/>
            <person name="Barry K.W."/>
            <person name="Cichocki N."/>
            <person name="Veneault-Fourrey C."/>
            <person name="LaButti K."/>
            <person name="Lindquist E.A."/>
            <person name="Lipzen A."/>
            <person name="Lundell T."/>
            <person name="Morin E."/>
            <person name="Murat C."/>
            <person name="Riley R."/>
            <person name="Ohm R."/>
            <person name="Sun H."/>
            <person name="Tunlid A."/>
            <person name="Henrissat B."/>
            <person name="Grigoriev I.V."/>
            <person name="Hibbett D.S."/>
            <person name="Martin F."/>
        </authorList>
    </citation>
    <scope>NUCLEOTIDE SEQUENCE [LARGE SCALE GENOMIC DNA]</scope>
    <source>
        <strain evidence="14">F 1598</strain>
    </source>
</reference>
<dbReference type="InterPro" id="IPR036962">
    <property type="entry name" value="Glyco_hydro_3_N_sf"/>
</dbReference>
<dbReference type="InterPro" id="IPR017853">
    <property type="entry name" value="GH"/>
</dbReference>